<evidence type="ECO:0000259" key="5">
    <source>
        <dbReference type="Pfam" id="PF07627"/>
    </source>
</evidence>
<evidence type="ECO:0000259" key="4">
    <source>
        <dbReference type="Pfam" id="PF07626"/>
    </source>
</evidence>
<dbReference type="InterPro" id="IPR013039">
    <property type="entry name" value="DUF1588"/>
</dbReference>
<protein>
    <submittedName>
        <fullName evidence="8">Cellulose-binding domain protein</fullName>
    </submittedName>
</protein>
<feature type="domain" description="DUF1592" evidence="6">
    <location>
        <begin position="203"/>
        <end position="336"/>
    </location>
</feature>
<name>A0A0F6W7K9_9BACT</name>
<feature type="domain" description="DUF1585" evidence="3">
    <location>
        <begin position="474"/>
        <end position="543"/>
    </location>
</feature>
<feature type="region of interest" description="Disordered" evidence="1">
    <location>
        <begin position="27"/>
        <end position="50"/>
    </location>
</feature>
<dbReference type="AlphaFoldDB" id="A0A0F6W7K9"/>
<dbReference type="Proteomes" id="UP000034883">
    <property type="component" value="Chromosome"/>
</dbReference>
<evidence type="ECO:0000256" key="1">
    <source>
        <dbReference type="SAM" id="MobiDB-lite"/>
    </source>
</evidence>
<feature type="signal peptide" evidence="2">
    <location>
        <begin position="1"/>
        <end position="25"/>
    </location>
</feature>
<dbReference type="Pfam" id="PF07624">
    <property type="entry name" value="PSD2"/>
    <property type="match status" value="1"/>
</dbReference>
<organism evidence="8 9">
    <name type="scientific">Sandaracinus amylolyticus</name>
    <dbReference type="NCBI Taxonomy" id="927083"/>
    <lineage>
        <taxon>Bacteria</taxon>
        <taxon>Pseudomonadati</taxon>
        <taxon>Myxococcota</taxon>
        <taxon>Polyangia</taxon>
        <taxon>Polyangiales</taxon>
        <taxon>Sandaracinaceae</taxon>
        <taxon>Sandaracinus</taxon>
    </lineage>
</organism>
<accession>A0A0F6W7K9</accession>
<dbReference type="OrthoDB" id="5483590at2"/>
<feature type="domain" description="DUF1595" evidence="7">
    <location>
        <begin position="128"/>
        <end position="191"/>
    </location>
</feature>
<evidence type="ECO:0000256" key="2">
    <source>
        <dbReference type="SAM" id="SignalP"/>
    </source>
</evidence>
<keyword evidence="9" id="KW-1185">Reference proteome</keyword>
<dbReference type="Pfam" id="PF07631">
    <property type="entry name" value="PSD4"/>
    <property type="match status" value="1"/>
</dbReference>
<dbReference type="STRING" id="927083.DB32_006457"/>
<evidence type="ECO:0000313" key="8">
    <source>
        <dbReference type="EMBL" id="AKF09308.1"/>
    </source>
</evidence>
<dbReference type="Pfam" id="PF07627">
    <property type="entry name" value="PSCyt3"/>
    <property type="match status" value="1"/>
</dbReference>
<reference evidence="8 9" key="1">
    <citation type="submission" date="2015-03" db="EMBL/GenBank/DDBJ databases">
        <title>Genome assembly of Sandaracinus amylolyticus DSM 53668.</title>
        <authorList>
            <person name="Sharma G."/>
            <person name="Subramanian S."/>
        </authorList>
    </citation>
    <scope>NUCLEOTIDE SEQUENCE [LARGE SCALE GENOMIC DNA]</scope>
    <source>
        <strain evidence="8 9">DSM 53668</strain>
    </source>
</reference>
<sequence>MKARATLAVLALAAGLGGGCTGTLADNPSGPLGGPRGPGPSSCDDLPETSRIPRLTHDQYDNSVADLLQAPDLAPSEMLPPDTTGPIDARLWDGYRVAAETVATEIAARSGALTALLPCTPSGDGAACAHDFVVAFGRRAFRRPLSSEEIARFDGLFAMRADLTETGTFEEGVQLLVEAFLQSPSFLLRAERSTDRDGARIPLEDHDVASRLSYMLWNSMPDDALLDAADAGRLSTTEDIRAQAERMLMDPRARRMVESFHRRWLGIEGSDAARWSEIVRDPARYPGFREDMVPLFRDETLRFVEHVVFEREGGFGTLITEPTAFVNADLAPLYGLDPAGYGAELEPATLDATQRAGIFTRLGFLASHAMYDRTSPILRGAYLQEEVLCLELGSPPPGAEMTPLPAPSPDLVTTRERVTQQTSSEACASCHHQFINPVGFAFEHFDALGAYRELDNGEAVDSTGTAMLGGREETSFAGATDLSTAIANSPTAQRCYARHWVEYAYARQVASDRCTIEQLGTRLGEDGYSILDLLVDLTQTDAFRHRAVGTETTP</sequence>
<evidence type="ECO:0000259" key="6">
    <source>
        <dbReference type="Pfam" id="PF07631"/>
    </source>
</evidence>
<proteinExistence type="predicted"/>
<dbReference type="InterPro" id="IPR013043">
    <property type="entry name" value="DUF1595"/>
</dbReference>
<evidence type="ECO:0000259" key="7">
    <source>
        <dbReference type="Pfam" id="PF07637"/>
    </source>
</evidence>
<feature type="domain" description="DUF1588" evidence="5">
    <location>
        <begin position="355"/>
        <end position="453"/>
    </location>
</feature>
<dbReference type="RefSeq" id="WP_083458019.1">
    <property type="nucleotide sequence ID" value="NZ_CP011125.1"/>
</dbReference>
<dbReference type="InterPro" id="IPR013042">
    <property type="entry name" value="DUF1592"/>
</dbReference>
<dbReference type="PROSITE" id="PS51257">
    <property type="entry name" value="PROKAR_LIPOPROTEIN"/>
    <property type="match status" value="1"/>
</dbReference>
<gene>
    <name evidence="8" type="ORF">DB32_006457</name>
</gene>
<dbReference type="Pfam" id="PF07637">
    <property type="entry name" value="PSD5"/>
    <property type="match status" value="1"/>
</dbReference>
<dbReference type="Pfam" id="PF07626">
    <property type="entry name" value="PSD3"/>
    <property type="match status" value="1"/>
</dbReference>
<evidence type="ECO:0000259" key="3">
    <source>
        <dbReference type="Pfam" id="PF07624"/>
    </source>
</evidence>
<dbReference type="InterPro" id="IPR013036">
    <property type="entry name" value="DUF1587"/>
</dbReference>
<dbReference type="EMBL" id="CP011125">
    <property type="protein sequence ID" value="AKF09308.1"/>
    <property type="molecule type" value="Genomic_DNA"/>
</dbReference>
<dbReference type="InterPro" id="IPR011478">
    <property type="entry name" value="DUF1585"/>
</dbReference>
<feature type="domain" description="DUF1587" evidence="4">
    <location>
        <begin position="54"/>
        <end position="85"/>
    </location>
</feature>
<feature type="chain" id="PRO_5002511646" evidence="2">
    <location>
        <begin position="26"/>
        <end position="554"/>
    </location>
</feature>
<dbReference type="KEGG" id="samy:DB32_006457"/>
<keyword evidence="2" id="KW-0732">Signal</keyword>
<evidence type="ECO:0000313" key="9">
    <source>
        <dbReference type="Proteomes" id="UP000034883"/>
    </source>
</evidence>